<reference evidence="2" key="1">
    <citation type="submission" date="2009-02" db="EMBL/GenBank/DDBJ databases">
        <title>The Genome Sequence of Ajellomyces capsulatus strain G186AR.</title>
        <authorList>
            <consortium name="The Broad Institute Genome Sequencing Platform"/>
            <person name="Champion M."/>
            <person name="Cuomo C."/>
            <person name="Ma L.-J."/>
            <person name="Henn M.R."/>
            <person name="Sil A."/>
            <person name="Goldman B."/>
            <person name="Young S.K."/>
            <person name="Kodira C.D."/>
            <person name="Zeng Q."/>
            <person name="Koehrsen M."/>
            <person name="Alvarado L."/>
            <person name="Berlin A."/>
            <person name="Borenstein D."/>
            <person name="Chen Z."/>
            <person name="Engels R."/>
            <person name="Freedman E."/>
            <person name="Gellesch M."/>
            <person name="Goldberg J."/>
            <person name="Griggs A."/>
            <person name="Gujja S."/>
            <person name="Heiman D."/>
            <person name="Hepburn T."/>
            <person name="Howarth C."/>
            <person name="Jen D."/>
            <person name="Larson L."/>
            <person name="Lewis B."/>
            <person name="Mehta T."/>
            <person name="Park D."/>
            <person name="Pearson M."/>
            <person name="Roberts A."/>
            <person name="Saif S."/>
            <person name="Shea T."/>
            <person name="Shenoy N."/>
            <person name="Sisk P."/>
            <person name="Stolte C."/>
            <person name="Sykes S."/>
            <person name="Walk T."/>
            <person name="White J."/>
            <person name="Yandava C."/>
            <person name="Klein B."/>
            <person name="McEwen J.G."/>
            <person name="Puccia R."/>
            <person name="Goldman G.H."/>
            <person name="Felipe M.S."/>
            <person name="Nino-Vega G."/>
            <person name="San-Blas G."/>
            <person name="Taylor J."/>
            <person name="Mendoza L."/>
            <person name="Galagan J."/>
            <person name="Nusbaum C."/>
            <person name="Birren B."/>
        </authorList>
    </citation>
    <scope>NUCLEOTIDE SEQUENCE</scope>
    <source>
        <strain evidence="2">G186AR</strain>
    </source>
</reference>
<dbReference type="AlphaFoldDB" id="C0NVK6"/>
<accession>C0NVK6</accession>
<sequence length="130" mass="15029">MVQVRVRDAWIRGCWDCSRHGSMIDELQVRERPSRVDRYWYGALSHFPSVTDWLTPAIAVYHEFELILLALSRRSIRVVMSALTARHASPTPRRSQSKMRATAGPCQRRFYLSGRSGWEQEQGMSSEESS</sequence>
<dbReference type="InParanoid" id="C0NVK6"/>
<organism evidence="2 3">
    <name type="scientific">Ajellomyces capsulatus (strain G186AR / H82 / ATCC MYA-2454 / RMSCC 2432)</name>
    <name type="common">Darling's disease fungus</name>
    <name type="synonym">Histoplasma capsulatum</name>
    <dbReference type="NCBI Taxonomy" id="447093"/>
    <lineage>
        <taxon>Eukaryota</taxon>
        <taxon>Fungi</taxon>
        <taxon>Dikarya</taxon>
        <taxon>Ascomycota</taxon>
        <taxon>Pezizomycotina</taxon>
        <taxon>Eurotiomycetes</taxon>
        <taxon>Eurotiomycetidae</taxon>
        <taxon>Onygenales</taxon>
        <taxon>Ajellomycetaceae</taxon>
        <taxon>Histoplasma</taxon>
    </lineage>
</organism>
<feature type="region of interest" description="Disordered" evidence="1">
    <location>
        <begin position="86"/>
        <end position="105"/>
    </location>
</feature>
<proteinExistence type="predicted"/>
<dbReference type="HOGENOM" id="CLU_1937511_0_0_1"/>
<dbReference type="Proteomes" id="UP000001631">
    <property type="component" value="Unassembled WGS sequence"/>
</dbReference>
<dbReference type="RefSeq" id="XP_045285026.1">
    <property type="nucleotide sequence ID" value="XM_045434235.1"/>
</dbReference>
<dbReference type="GeneID" id="69040202"/>
<evidence type="ECO:0000313" key="2">
    <source>
        <dbReference type="EMBL" id="EEH04545.1"/>
    </source>
</evidence>
<keyword evidence="3" id="KW-1185">Reference proteome</keyword>
<evidence type="ECO:0000313" key="3">
    <source>
        <dbReference type="Proteomes" id="UP000001631"/>
    </source>
</evidence>
<name>C0NVK6_AJECG</name>
<protein>
    <submittedName>
        <fullName evidence="2">Uncharacterized protein</fullName>
    </submittedName>
</protein>
<gene>
    <name evidence="2" type="ORF">HCBG_07186</name>
</gene>
<evidence type="ECO:0000256" key="1">
    <source>
        <dbReference type="SAM" id="MobiDB-lite"/>
    </source>
</evidence>
<dbReference type="EMBL" id="GG663373">
    <property type="protein sequence ID" value="EEH04545.1"/>
    <property type="molecule type" value="Genomic_DNA"/>
</dbReference>